<organism evidence="1 2">
    <name type="scientific">Tessaracoccus lubricantis</name>
    <dbReference type="NCBI Taxonomy" id="545543"/>
    <lineage>
        <taxon>Bacteria</taxon>
        <taxon>Bacillati</taxon>
        <taxon>Actinomycetota</taxon>
        <taxon>Actinomycetes</taxon>
        <taxon>Propionibacteriales</taxon>
        <taxon>Propionibacteriaceae</taxon>
        <taxon>Tessaracoccus</taxon>
    </lineage>
</organism>
<evidence type="ECO:0000313" key="2">
    <source>
        <dbReference type="Proteomes" id="UP001501521"/>
    </source>
</evidence>
<accession>A0ABP9FIW8</accession>
<sequence>MIWVVVVGALALVGVVVLVVHAVSLVHKAQGVKAEIGMLAERRAELRSLVEQLNRTPEQRD</sequence>
<protein>
    <submittedName>
        <fullName evidence="1">Uncharacterized protein</fullName>
    </submittedName>
</protein>
<dbReference type="EMBL" id="BAABLV010000036">
    <property type="protein sequence ID" value="GAA4903026.1"/>
    <property type="molecule type" value="Genomic_DNA"/>
</dbReference>
<dbReference type="Proteomes" id="UP001501521">
    <property type="component" value="Unassembled WGS sequence"/>
</dbReference>
<gene>
    <name evidence="1" type="ORF">GCM10025789_22290</name>
</gene>
<name>A0ABP9FIW8_9ACTN</name>
<keyword evidence="2" id="KW-1185">Reference proteome</keyword>
<dbReference type="RefSeq" id="WP_345582849.1">
    <property type="nucleotide sequence ID" value="NZ_BAABLV010000036.1"/>
</dbReference>
<reference evidence="2" key="1">
    <citation type="journal article" date="2019" name="Int. J. Syst. Evol. Microbiol.">
        <title>The Global Catalogue of Microorganisms (GCM) 10K type strain sequencing project: providing services to taxonomists for standard genome sequencing and annotation.</title>
        <authorList>
            <consortium name="The Broad Institute Genomics Platform"/>
            <consortium name="The Broad Institute Genome Sequencing Center for Infectious Disease"/>
            <person name="Wu L."/>
            <person name="Ma J."/>
        </authorList>
    </citation>
    <scope>NUCLEOTIDE SEQUENCE [LARGE SCALE GENOMIC DNA]</scope>
    <source>
        <strain evidence="2">JCM 19125</strain>
    </source>
</reference>
<evidence type="ECO:0000313" key="1">
    <source>
        <dbReference type="EMBL" id="GAA4903026.1"/>
    </source>
</evidence>
<proteinExistence type="predicted"/>
<comment type="caution">
    <text evidence="1">The sequence shown here is derived from an EMBL/GenBank/DDBJ whole genome shotgun (WGS) entry which is preliminary data.</text>
</comment>